<comment type="caution">
    <text evidence="11">The sequence shown here is derived from an EMBL/GenBank/DDBJ whole genome shotgun (WGS) entry which is preliminary data.</text>
</comment>
<evidence type="ECO:0000256" key="3">
    <source>
        <dbReference type="ARBA" id="ARBA00006669"/>
    </source>
</evidence>
<proteinExistence type="inferred from homology"/>
<organism evidence="11 12">
    <name type="scientific">Paraferrimonas haliotis</name>
    <dbReference type="NCBI Taxonomy" id="2013866"/>
    <lineage>
        <taxon>Bacteria</taxon>
        <taxon>Pseudomonadati</taxon>
        <taxon>Pseudomonadota</taxon>
        <taxon>Gammaproteobacteria</taxon>
        <taxon>Alteromonadales</taxon>
        <taxon>Ferrimonadaceae</taxon>
        <taxon>Paraferrimonas</taxon>
    </lineage>
</organism>
<feature type="transmembrane region" description="Helical" evidence="10">
    <location>
        <begin position="63"/>
        <end position="80"/>
    </location>
</feature>
<dbReference type="NCBIfam" id="TIGR01528">
    <property type="entry name" value="NMN_trans_PnuC"/>
    <property type="match status" value="1"/>
</dbReference>
<keyword evidence="7 10" id="KW-0812">Transmembrane</keyword>
<dbReference type="PANTHER" id="PTHR36122:SF2">
    <property type="entry name" value="NICOTINAMIDE RIBOSIDE TRANSPORTER PNUC"/>
    <property type="match status" value="1"/>
</dbReference>
<keyword evidence="5" id="KW-0813">Transport</keyword>
<protein>
    <recommendedName>
        <fullName evidence="4">Nicotinamide riboside transporter PnuC</fullName>
    </recommendedName>
</protein>
<evidence type="ECO:0000256" key="8">
    <source>
        <dbReference type="ARBA" id="ARBA00022989"/>
    </source>
</evidence>
<comment type="subcellular location">
    <subcellularLocation>
        <location evidence="2">Cell membrane</location>
        <topology evidence="2">Multi-pass membrane protein</topology>
    </subcellularLocation>
</comment>
<evidence type="ECO:0000313" key="12">
    <source>
        <dbReference type="Proteomes" id="UP001157439"/>
    </source>
</evidence>
<gene>
    <name evidence="11" type="primary">pnuT</name>
    <name evidence="11" type="ORF">GCM10007894_26790</name>
</gene>
<name>A0AA37TUF7_9GAMM</name>
<feature type="transmembrane region" description="Helical" evidence="10">
    <location>
        <begin position="12"/>
        <end position="30"/>
    </location>
</feature>
<keyword evidence="6" id="KW-1003">Cell membrane</keyword>
<dbReference type="InterPro" id="IPR006419">
    <property type="entry name" value="NMN_transpt_PnuC"/>
</dbReference>
<feature type="transmembrane region" description="Helical" evidence="10">
    <location>
        <begin position="37"/>
        <end position="57"/>
    </location>
</feature>
<evidence type="ECO:0000256" key="10">
    <source>
        <dbReference type="SAM" id="Phobius"/>
    </source>
</evidence>
<keyword evidence="8 10" id="KW-1133">Transmembrane helix</keyword>
<evidence type="ECO:0000256" key="9">
    <source>
        <dbReference type="ARBA" id="ARBA00023136"/>
    </source>
</evidence>
<comment type="function">
    <text evidence="1">Required for nicotinamide riboside transport across the inner membrane.</text>
</comment>
<evidence type="ECO:0000256" key="4">
    <source>
        <dbReference type="ARBA" id="ARBA00017522"/>
    </source>
</evidence>
<feature type="transmembrane region" description="Helical" evidence="10">
    <location>
        <begin position="101"/>
        <end position="121"/>
    </location>
</feature>
<dbReference type="RefSeq" id="WP_095500323.1">
    <property type="nucleotide sequence ID" value="NZ_BSPO01000003.1"/>
</dbReference>
<keyword evidence="12" id="KW-1185">Reference proteome</keyword>
<sequence length="211" mass="23813">MEWLASISADAQAMSLWESIAVALAVVYLVGAMNSKLWCWPAAFVSTLIYTVLFWKVALLMESLLNVYYMAMAVYGFWMWRYGGGSQTGVAMVSWSLSRHLQLIAVTAVVALALGYVMSNYTHADFAYLDAATTTFAVMTTVLVALKVIENWLYWVVIDLVSIYLYVSKGFMLTSALFVFYTVLAFYSYWVWRKAYLQQEQGNCPNTLTAT</sequence>
<dbReference type="GO" id="GO:0005886">
    <property type="term" value="C:plasma membrane"/>
    <property type="evidence" value="ECO:0007669"/>
    <property type="project" value="UniProtKB-SubCell"/>
</dbReference>
<feature type="transmembrane region" description="Helical" evidence="10">
    <location>
        <begin position="173"/>
        <end position="192"/>
    </location>
</feature>
<dbReference type="AlphaFoldDB" id="A0AA37TUF7"/>
<dbReference type="GO" id="GO:0034257">
    <property type="term" value="F:nicotinamide riboside transmembrane transporter activity"/>
    <property type="evidence" value="ECO:0007669"/>
    <property type="project" value="InterPro"/>
</dbReference>
<dbReference type="Proteomes" id="UP001157439">
    <property type="component" value="Unassembled WGS sequence"/>
</dbReference>
<accession>A0AA37TUF7</accession>
<evidence type="ECO:0000256" key="1">
    <source>
        <dbReference type="ARBA" id="ARBA00002672"/>
    </source>
</evidence>
<dbReference type="EMBL" id="BSPO01000003">
    <property type="protein sequence ID" value="GLS84702.1"/>
    <property type="molecule type" value="Genomic_DNA"/>
</dbReference>
<evidence type="ECO:0000256" key="2">
    <source>
        <dbReference type="ARBA" id="ARBA00004651"/>
    </source>
</evidence>
<comment type="similarity">
    <text evidence="3">Belongs to the nicotinamide ribonucleoside (NR) uptake permease (TC 4.B.1) family.</text>
</comment>
<evidence type="ECO:0000256" key="7">
    <source>
        <dbReference type="ARBA" id="ARBA00022692"/>
    </source>
</evidence>
<keyword evidence="9 10" id="KW-0472">Membrane</keyword>
<dbReference type="PANTHER" id="PTHR36122">
    <property type="entry name" value="NICOTINAMIDE RIBOSIDE TRANSPORTER PNUC"/>
    <property type="match status" value="1"/>
</dbReference>
<evidence type="ECO:0000256" key="6">
    <source>
        <dbReference type="ARBA" id="ARBA00022475"/>
    </source>
</evidence>
<evidence type="ECO:0000256" key="5">
    <source>
        <dbReference type="ARBA" id="ARBA00022448"/>
    </source>
</evidence>
<evidence type="ECO:0000313" key="11">
    <source>
        <dbReference type="EMBL" id="GLS84702.1"/>
    </source>
</evidence>
<reference evidence="11 12" key="1">
    <citation type="journal article" date="2014" name="Int. J. Syst. Evol. Microbiol.">
        <title>Complete genome sequence of Corynebacterium casei LMG S-19264T (=DSM 44701T), isolated from a smear-ripened cheese.</title>
        <authorList>
            <consortium name="US DOE Joint Genome Institute (JGI-PGF)"/>
            <person name="Walter F."/>
            <person name="Albersmeier A."/>
            <person name="Kalinowski J."/>
            <person name="Ruckert C."/>
        </authorList>
    </citation>
    <scope>NUCLEOTIDE SEQUENCE [LARGE SCALE GENOMIC DNA]</scope>
    <source>
        <strain evidence="11 12">NBRC 112785</strain>
    </source>
</reference>
<dbReference type="Pfam" id="PF04973">
    <property type="entry name" value="NMN_transporter"/>
    <property type="match status" value="1"/>
</dbReference>